<dbReference type="Proteomes" id="UP000591131">
    <property type="component" value="Unassembled WGS sequence"/>
</dbReference>
<organism evidence="2 3">
    <name type="scientific">Perkinsus chesapeaki</name>
    <name type="common">Clam parasite</name>
    <name type="synonym">Perkinsus andrewsi</name>
    <dbReference type="NCBI Taxonomy" id="330153"/>
    <lineage>
        <taxon>Eukaryota</taxon>
        <taxon>Sar</taxon>
        <taxon>Alveolata</taxon>
        <taxon>Perkinsozoa</taxon>
        <taxon>Perkinsea</taxon>
        <taxon>Perkinsida</taxon>
        <taxon>Perkinsidae</taxon>
        <taxon>Perkinsus</taxon>
    </lineage>
</organism>
<feature type="compositionally biased region" description="Basic and acidic residues" evidence="1">
    <location>
        <begin position="198"/>
        <end position="224"/>
    </location>
</feature>
<accession>A0A7J6KWB9</accession>
<evidence type="ECO:0000256" key="1">
    <source>
        <dbReference type="SAM" id="MobiDB-lite"/>
    </source>
</evidence>
<name>A0A7J6KWB9_PERCH</name>
<protein>
    <submittedName>
        <fullName evidence="2">Uncharacterized protein</fullName>
    </submittedName>
</protein>
<comment type="caution">
    <text evidence="2">The sequence shown here is derived from an EMBL/GenBank/DDBJ whole genome shotgun (WGS) entry which is preliminary data.</text>
</comment>
<dbReference type="AlphaFoldDB" id="A0A7J6KWB9"/>
<dbReference type="EMBL" id="JAAPAO010001160">
    <property type="protein sequence ID" value="KAF4650891.1"/>
    <property type="molecule type" value="Genomic_DNA"/>
</dbReference>
<evidence type="ECO:0000313" key="3">
    <source>
        <dbReference type="Proteomes" id="UP000591131"/>
    </source>
</evidence>
<gene>
    <name evidence="2" type="ORF">FOL47_000798</name>
</gene>
<feature type="region of interest" description="Disordered" evidence="1">
    <location>
        <begin position="112"/>
        <end position="239"/>
    </location>
</feature>
<feature type="compositionally biased region" description="Basic and acidic residues" evidence="1">
    <location>
        <begin position="63"/>
        <end position="72"/>
    </location>
</feature>
<evidence type="ECO:0000313" key="2">
    <source>
        <dbReference type="EMBL" id="KAF4650891.1"/>
    </source>
</evidence>
<reference evidence="2 3" key="1">
    <citation type="submission" date="2020-04" db="EMBL/GenBank/DDBJ databases">
        <title>Perkinsus chesapeaki whole genome sequence.</title>
        <authorList>
            <person name="Bogema D.R."/>
        </authorList>
    </citation>
    <scope>NUCLEOTIDE SEQUENCE [LARGE SCALE GENOMIC DNA]</scope>
    <source>
        <strain evidence="2">ATCC PRA-425</strain>
    </source>
</reference>
<sequence>GGHTRESEEVTQAVGEGADSHRDQGGRGVLSGGQDNEGPMRARRGSAGTGTGTAKTKAAAKCQEPEESAREVRRSRRENRIPGRRGGGGVDNRRERNTHAKRMCLLEAGMVHSGSAGVGKGGYPVRNNVGRSRKRLNVPTAASAKQDHKGQPRRDGRNQVSRQAARVGKRGRRGSPVMPLAKQVVQKGSLRKPKSSKKPKEEGARPRKQRNREYYSRSREETRAKQLARRQATGGKMGP</sequence>
<feature type="non-terminal residue" evidence="2">
    <location>
        <position position="239"/>
    </location>
</feature>
<feature type="region of interest" description="Disordered" evidence="1">
    <location>
        <begin position="1"/>
        <end position="98"/>
    </location>
</feature>
<feature type="compositionally biased region" description="Low complexity" evidence="1">
    <location>
        <begin position="52"/>
        <end position="61"/>
    </location>
</feature>
<proteinExistence type="predicted"/>
<keyword evidence="3" id="KW-1185">Reference proteome</keyword>
<feature type="compositionally biased region" description="Basic and acidic residues" evidence="1">
    <location>
        <begin position="145"/>
        <end position="157"/>
    </location>
</feature>